<dbReference type="OrthoDB" id="10505023at2759"/>
<evidence type="ECO:0000313" key="2">
    <source>
        <dbReference type="EMBL" id="EGD80973.1"/>
    </source>
</evidence>
<dbReference type="InterPro" id="IPR021234">
    <property type="entry name" value="DUF2827"/>
</dbReference>
<reference evidence="2" key="1">
    <citation type="submission" date="2009-08" db="EMBL/GenBank/DDBJ databases">
        <title>Annotation of Salpingoeca rosetta.</title>
        <authorList>
            <consortium name="The Broad Institute Genome Sequencing Platform"/>
            <person name="Russ C."/>
            <person name="Cuomo C."/>
            <person name="Burger G."/>
            <person name="Gray M.W."/>
            <person name="Holland P.W.H."/>
            <person name="King N."/>
            <person name="Lang F.B.F."/>
            <person name="Roger A.J."/>
            <person name="Ruiz-Trillo I."/>
            <person name="Young S.K."/>
            <person name="Zeng Q."/>
            <person name="Gargeya S."/>
            <person name="Alvarado L."/>
            <person name="Berlin A."/>
            <person name="Chapman S.B."/>
            <person name="Chen Z."/>
            <person name="Freedman E."/>
            <person name="Gellesch M."/>
            <person name="Goldberg J."/>
            <person name="Griggs A."/>
            <person name="Gujja S."/>
            <person name="Heilman E."/>
            <person name="Heiman D."/>
            <person name="Howarth C."/>
            <person name="Mehta T."/>
            <person name="Neiman D."/>
            <person name="Pearson M."/>
            <person name="Roberts A."/>
            <person name="Saif S."/>
            <person name="Shea T."/>
            <person name="Shenoy N."/>
            <person name="Sisk P."/>
            <person name="Stolte C."/>
            <person name="Sykes S."/>
            <person name="White J."/>
            <person name="Yandava C."/>
            <person name="Haas B."/>
            <person name="Nusbaum C."/>
            <person name="Birren B."/>
        </authorList>
    </citation>
    <scope>NUCLEOTIDE SEQUENCE [LARGE SCALE GENOMIC DNA]</scope>
    <source>
        <strain evidence="2">ATCC 50818</strain>
    </source>
</reference>
<evidence type="ECO:0000313" key="3">
    <source>
        <dbReference type="Proteomes" id="UP000007799"/>
    </source>
</evidence>
<accession>F2U0P5</accession>
<dbReference type="AlphaFoldDB" id="F2U0P5"/>
<dbReference type="RefSeq" id="XP_004997534.1">
    <property type="nucleotide sequence ID" value="XM_004997477.1"/>
</dbReference>
<dbReference type="OMA" id="CCGFEYV"/>
<protein>
    <submittedName>
        <fullName evidence="2">Uncharacterized protein</fullName>
    </submittedName>
</protein>
<dbReference type="GeneID" id="16078129"/>
<proteinExistence type="predicted"/>
<organism evidence="3">
    <name type="scientific">Salpingoeca rosetta (strain ATCC 50818 / BSB-021)</name>
    <dbReference type="NCBI Taxonomy" id="946362"/>
    <lineage>
        <taxon>Eukaryota</taxon>
        <taxon>Choanoflagellata</taxon>
        <taxon>Craspedida</taxon>
        <taxon>Salpingoecidae</taxon>
        <taxon>Salpingoeca</taxon>
    </lineage>
</organism>
<evidence type="ECO:0000256" key="1">
    <source>
        <dbReference type="SAM" id="MobiDB-lite"/>
    </source>
</evidence>
<feature type="compositionally biased region" description="Polar residues" evidence="1">
    <location>
        <begin position="25"/>
        <end position="38"/>
    </location>
</feature>
<name>F2U0P5_SALR5</name>
<feature type="region of interest" description="Disordered" evidence="1">
    <location>
        <begin position="1"/>
        <end position="71"/>
    </location>
</feature>
<dbReference type="EMBL" id="GL832958">
    <property type="protein sequence ID" value="EGD80973.1"/>
    <property type="molecule type" value="Genomic_DNA"/>
</dbReference>
<dbReference type="Proteomes" id="UP000007799">
    <property type="component" value="Unassembled WGS sequence"/>
</dbReference>
<keyword evidence="3" id="KW-1185">Reference proteome</keyword>
<dbReference type="eggNOG" id="ENOG502SVXJ">
    <property type="taxonomic scope" value="Eukaryota"/>
</dbReference>
<sequence length="405" mass="45476">MTGAAHAQNPGAGAPSYEHAMPKGSTISGAFSTATNRQDTGDDKQQSTDDATAKPPQPRAPGMWDEPEHVDPPTQSYNIGICLSIPAKATSMYTNGAKQATFFLYELLSYRDRHNVVLINLDSGDPAEAAPEWQLDGIQVVRFDDALAMRLDVVIELGMQLGQGQVDRLQLAGTKVAAYRSGNNFIMTMENMIYNRSVSTMFSTVGYDVLWTLPSFNRSNAFLNLIYQSDVKVAPYLWSPRFFSFVTDQLPERKFYEPTGEPKRIAIFEPNLNVVKTATMPMVIAELLFRWGASALQFMPSYISVDTVTITININITSPHDCCQDCGYYYEGDDGYMGRDKLREAILTHDSNLDAYNAKARECVWRYTPVNPDNIYEWDRLLDELVTSPRTPEQQERLARSPHRT</sequence>
<dbReference type="KEGG" id="sre:PTSG_01555"/>
<gene>
    <name evidence="2" type="ORF">PTSG_01555</name>
</gene>
<dbReference type="Pfam" id="PF10933">
    <property type="entry name" value="DUF2827"/>
    <property type="match status" value="2"/>
</dbReference>
<dbReference type="InParanoid" id="F2U0P5"/>